<accession>A0A8S1XA10</accession>
<dbReference type="EMBL" id="CAJJDP010000115">
    <property type="protein sequence ID" value="CAD8197683.1"/>
    <property type="molecule type" value="Genomic_DNA"/>
</dbReference>
<name>A0A8S1XA10_PAROT</name>
<evidence type="ECO:0000313" key="1">
    <source>
        <dbReference type="EMBL" id="CAD8197683.1"/>
    </source>
</evidence>
<protein>
    <submittedName>
        <fullName evidence="1">Uncharacterized protein</fullName>
    </submittedName>
</protein>
<reference evidence="1" key="1">
    <citation type="submission" date="2021-01" db="EMBL/GenBank/DDBJ databases">
        <authorList>
            <consortium name="Genoscope - CEA"/>
            <person name="William W."/>
        </authorList>
    </citation>
    <scope>NUCLEOTIDE SEQUENCE</scope>
</reference>
<dbReference type="Proteomes" id="UP000683925">
    <property type="component" value="Unassembled WGS sequence"/>
</dbReference>
<proteinExistence type="predicted"/>
<sequence length="55" mass="6832">MLDIVKILQITLKLLWYFFKLYKMRFKPELTTEQLKQMCLQIRHFNLITQQCQVL</sequence>
<dbReference type="AlphaFoldDB" id="A0A8S1XA10"/>
<organism evidence="1 2">
    <name type="scientific">Paramecium octaurelia</name>
    <dbReference type="NCBI Taxonomy" id="43137"/>
    <lineage>
        <taxon>Eukaryota</taxon>
        <taxon>Sar</taxon>
        <taxon>Alveolata</taxon>
        <taxon>Ciliophora</taxon>
        <taxon>Intramacronucleata</taxon>
        <taxon>Oligohymenophorea</taxon>
        <taxon>Peniculida</taxon>
        <taxon>Parameciidae</taxon>
        <taxon>Paramecium</taxon>
    </lineage>
</organism>
<evidence type="ECO:0000313" key="2">
    <source>
        <dbReference type="Proteomes" id="UP000683925"/>
    </source>
</evidence>
<comment type="caution">
    <text evidence="1">The sequence shown here is derived from an EMBL/GenBank/DDBJ whole genome shotgun (WGS) entry which is preliminary data.</text>
</comment>
<gene>
    <name evidence="1" type="ORF">POCTA_138.1.T1150007</name>
</gene>
<keyword evidence="2" id="KW-1185">Reference proteome</keyword>